<dbReference type="OrthoDB" id="4369586at2759"/>
<protein>
    <recommendedName>
        <fullName evidence="3">Retrotransposon gag domain-containing protein</fullName>
    </recommendedName>
</protein>
<proteinExistence type="predicted"/>
<evidence type="ECO:0000313" key="1">
    <source>
        <dbReference type="EMBL" id="KAJ5086230.1"/>
    </source>
</evidence>
<evidence type="ECO:0008006" key="3">
    <source>
        <dbReference type="Google" id="ProtNLM"/>
    </source>
</evidence>
<reference evidence="1" key="1">
    <citation type="submission" date="2022-11" db="EMBL/GenBank/DDBJ databases">
        <authorList>
            <person name="Petersen C."/>
        </authorList>
    </citation>
    <scope>NUCLEOTIDE SEQUENCE</scope>
    <source>
        <strain evidence="1">IBT 34128</strain>
    </source>
</reference>
<evidence type="ECO:0000313" key="2">
    <source>
        <dbReference type="Proteomes" id="UP001141434"/>
    </source>
</evidence>
<reference evidence="1" key="2">
    <citation type="journal article" date="2023" name="IMA Fungus">
        <title>Comparative genomic study of the Penicillium genus elucidates a diverse pangenome and 15 lateral gene transfer events.</title>
        <authorList>
            <person name="Petersen C."/>
            <person name="Sorensen T."/>
            <person name="Nielsen M.R."/>
            <person name="Sondergaard T.E."/>
            <person name="Sorensen J.L."/>
            <person name="Fitzpatrick D.A."/>
            <person name="Frisvad J.C."/>
            <person name="Nielsen K.L."/>
        </authorList>
    </citation>
    <scope>NUCLEOTIDE SEQUENCE</scope>
    <source>
        <strain evidence="1">IBT 34128</strain>
    </source>
</reference>
<accession>A0A9W9EQV6</accession>
<dbReference type="EMBL" id="JAPMSZ010000010">
    <property type="protein sequence ID" value="KAJ5086230.1"/>
    <property type="molecule type" value="Genomic_DNA"/>
</dbReference>
<sequence>AWSAMAQGIFSRYSSFRQLLERTFGDIDAKATAERKLARTRQTTSATAYVAEFMAHAAILGWDDYALIPPFYGG</sequence>
<dbReference type="RefSeq" id="XP_056508355.1">
    <property type="nucleotide sequence ID" value="XM_056658062.1"/>
</dbReference>
<name>A0A9W9EQV6_9EURO</name>
<organism evidence="1 2">
    <name type="scientific">Penicillium alfredii</name>
    <dbReference type="NCBI Taxonomy" id="1506179"/>
    <lineage>
        <taxon>Eukaryota</taxon>
        <taxon>Fungi</taxon>
        <taxon>Dikarya</taxon>
        <taxon>Ascomycota</taxon>
        <taxon>Pezizomycotina</taxon>
        <taxon>Eurotiomycetes</taxon>
        <taxon>Eurotiomycetidae</taxon>
        <taxon>Eurotiales</taxon>
        <taxon>Aspergillaceae</taxon>
        <taxon>Penicillium</taxon>
    </lineage>
</organism>
<dbReference type="GeneID" id="81397231"/>
<dbReference type="AlphaFoldDB" id="A0A9W9EQV6"/>
<gene>
    <name evidence="1" type="ORF">NUU61_007537</name>
</gene>
<comment type="caution">
    <text evidence="1">The sequence shown here is derived from an EMBL/GenBank/DDBJ whole genome shotgun (WGS) entry which is preliminary data.</text>
</comment>
<dbReference type="Proteomes" id="UP001141434">
    <property type="component" value="Unassembled WGS sequence"/>
</dbReference>
<keyword evidence="2" id="KW-1185">Reference proteome</keyword>
<feature type="non-terminal residue" evidence="1">
    <location>
        <position position="1"/>
    </location>
</feature>